<evidence type="ECO:0000313" key="7">
    <source>
        <dbReference type="EMBL" id="CAB9501333.1"/>
    </source>
</evidence>
<evidence type="ECO:0000313" key="8">
    <source>
        <dbReference type="Proteomes" id="UP001153069"/>
    </source>
</evidence>
<feature type="chain" id="PRO_5040431801" evidence="5">
    <location>
        <begin position="26"/>
        <end position="214"/>
    </location>
</feature>
<dbReference type="EMBL" id="CAICTM010000104">
    <property type="protein sequence ID" value="CAB9501333.1"/>
    <property type="molecule type" value="Genomic_DNA"/>
</dbReference>
<organism evidence="7 8">
    <name type="scientific">Seminavis robusta</name>
    <dbReference type="NCBI Taxonomy" id="568900"/>
    <lineage>
        <taxon>Eukaryota</taxon>
        <taxon>Sar</taxon>
        <taxon>Stramenopiles</taxon>
        <taxon>Ochrophyta</taxon>
        <taxon>Bacillariophyta</taxon>
        <taxon>Bacillariophyceae</taxon>
        <taxon>Bacillariophycidae</taxon>
        <taxon>Naviculales</taxon>
        <taxon>Naviculaceae</taxon>
        <taxon>Seminavis</taxon>
    </lineage>
</organism>
<protein>
    <submittedName>
        <fullName evidence="7">Mini-ribonuclease 3</fullName>
    </submittedName>
</protein>
<name>A0A9N8DE42_9STRA</name>
<keyword evidence="8" id="KW-1185">Reference proteome</keyword>
<dbReference type="HAMAP" id="MF_01468">
    <property type="entry name" value="RNase_Mini_III"/>
    <property type="match status" value="1"/>
</dbReference>
<feature type="compositionally biased region" description="Polar residues" evidence="4">
    <location>
        <begin position="56"/>
        <end position="77"/>
    </location>
</feature>
<dbReference type="Pfam" id="PF00636">
    <property type="entry name" value="Ribonuclease_3"/>
    <property type="match status" value="1"/>
</dbReference>
<dbReference type="PANTHER" id="PTHR34276">
    <property type="entry name" value="MINI-RIBONUCLEASE 3"/>
    <property type="match status" value="1"/>
</dbReference>
<feature type="signal peptide" evidence="5">
    <location>
        <begin position="1"/>
        <end position="25"/>
    </location>
</feature>
<evidence type="ECO:0000259" key="6">
    <source>
        <dbReference type="Pfam" id="PF00636"/>
    </source>
</evidence>
<dbReference type="Proteomes" id="UP001153069">
    <property type="component" value="Unassembled WGS sequence"/>
</dbReference>
<keyword evidence="5" id="KW-0732">Signal</keyword>
<proteinExistence type="inferred from homology"/>
<evidence type="ECO:0000256" key="2">
    <source>
        <dbReference type="ARBA" id="ARBA00022759"/>
    </source>
</evidence>
<dbReference type="PANTHER" id="PTHR34276:SF1">
    <property type="entry name" value="MINI-RIBONUCLEASE 3"/>
    <property type="match status" value="1"/>
</dbReference>
<keyword evidence="2" id="KW-0255">Endonuclease</keyword>
<keyword evidence="3" id="KW-0378">Hydrolase</keyword>
<dbReference type="GO" id="GO:0006396">
    <property type="term" value="P:RNA processing"/>
    <property type="evidence" value="ECO:0007669"/>
    <property type="project" value="InterPro"/>
</dbReference>
<keyword evidence="1" id="KW-0540">Nuclease</keyword>
<evidence type="ECO:0000256" key="1">
    <source>
        <dbReference type="ARBA" id="ARBA00022722"/>
    </source>
</evidence>
<reference evidence="7" key="1">
    <citation type="submission" date="2020-06" db="EMBL/GenBank/DDBJ databases">
        <authorList>
            <consortium name="Plant Systems Biology data submission"/>
        </authorList>
    </citation>
    <scope>NUCLEOTIDE SEQUENCE</scope>
    <source>
        <strain evidence="7">D6</strain>
    </source>
</reference>
<dbReference type="OrthoDB" id="495795at2759"/>
<evidence type="ECO:0000256" key="3">
    <source>
        <dbReference type="ARBA" id="ARBA00022801"/>
    </source>
</evidence>
<dbReference type="Gene3D" id="1.10.1520.10">
    <property type="entry name" value="Ribonuclease III domain"/>
    <property type="match status" value="1"/>
</dbReference>
<sequence>MGRQLIWEVILVFLALDLSISRVASFPSIHCVYYKHVRSHKAQLRTKSAWAPYSKSMHQTSGKNSADSSETSPNGSKSLAELLTPSKDAQPSQMSGTELAYIGDAVFELFIRSRHVWPSQRTSDLQDTVVSTVRAEHQSHLLQQIKEEFPLSEAETRVMMRGRNAVTRSKNRRNPAAYQDSTAFECLIGYMYIAEPPRCQELLNWLEDRVDNQQ</sequence>
<dbReference type="InterPro" id="IPR000999">
    <property type="entry name" value="RNase_III_dom"/>
</dbReference>
<evidence type="ECO:0000256" key="4">
    <source>
        <dbReference type="SAM" id="MobiDB-lite"/>
    </source>
</evidence>
<feature type="domain" description="RNase III" evidence="6">
    <location>
        <begin position="98"/>
        <end position="194"/>
    </location>
</feature>
<comment type="caution">
    <text evidence="7">The sequence shown here is derived from an EMBL/GenBank/DDBJ whole genome shotgun (WGS) entry which is preliminary data.</text>
</comment>
<dbReference type="GO" id="GO:0004525">
    <property type="term" value="F:ribonuclease III activity"/>
    <property type="evidence" value="ECO:0007669"/>
    <property type="project" value="InterPro"/>
</dbReference>
<dbReference type="InterPro" id="IPR008226">
    <property type="entry name" value="Mini3_fam"/>
</dbReference>
<dbReference type="AlphaFoldDB" id="A0A9N8DE42"/>
<evidence type="ECO:0000256" key="5">
    <source>
        <dbReference type="SAM" id="SignalP"/>
    </source>
</evidence>
<feature type="region of interest" description="Disordered" evidence="4">
    <location>
        <begin position="55"/>
        <end position="79"/>
    </location>
</feature>
<dbReference type="SUPFAM" id="SSF69065">
    <property type="entry name" value="RNase III domain-like"/>
    <property type="match status" value="1"/>
</dbReference>
<accession>A0A9N8DE42</accession>
<dbReference type="InterPro" id="IPR036389">
    <property type="entry name" value="RNase_III_sf"/>
</dbReference>
<gene>
    <name evidence="7" type="ORF">SEMRO_105_G053350.1</name>
</gene>